<dbReference type="Pfam" id="PF02954">
    <property type="entry name" value="HTH_8"/>
    <property type="match status" value="1"/>
</dbReference>
<gene>
    <name evidence="2" type="ORF">V757_02965</name>
</gene>
<dbReference type="InterPro" id="IPR009057">
    <property type="entry name" value="Homeodomain-like_sf"/>
</dbReference>
<organism evidence="2 3">
    <name type="scientific">Pelistega indica</name>
    <dbReference type="NCBI Taxonomy" id="1414851"/>
    <lineage>
        <taxon>Bacteria</taxon>
        <taxon>Pseudomonadati</taxon>
        <taxon>Pseudomonadota</taxon>
        <taxon>Betaproteobacteria</taxon>
        <taxon>Burkholderiales</taxon>
        <taxon>Alcaligenaceae</taxon>
        <taxon>Pelistega</taxon>
    </lineage>
</organism>
<dbReference type="GO" id="GO:0043565">
    <property type="term" value="F:sequence-specific DNA binding"/>
    <property type="evidence" value="ECO:0007669"/>
    <property type="project" value="InterPro"/>
</dbReference>
<dbReference type="Gene3D" id="1.10.10.60">
    <property type="entry name" value="Homeodomain-like"/>
    <property type="match status" value="1"/>
</dbReference>
<evidence type="ECO:0000259" key="1">
    <source>
        <dbReference type="Pfam" id="PF02954"/>
    </source>
</evidence>
<dbReference type="RefSeq" id="WP_023949775.1">
    <property type="nucleotide sequence ID" value="NZ_AYSV01000043.1"/>
</dbReference>
<dbReference type="InterPro" id="IPR002197">
    <property type="entry name" value="HTH_Fis"/>
</dbReference>
<dbReference type="SUPFAM" id="SSF46689">
    <property type="entry name" value="Homeodomain-like"/>
    <property type="match status" value="1"/>
</dbReference>
<feature type="domain" description="DNA binding HTH" evidence="1">
    <location>
        <begin position="205"/>
        <end position="245"/>
    </location>
</feature>
<keyword evidence="3" id="KW-1185">Reference proteome</keyword>
<name>V8G9M7_9BURK</name>
<sequence length="257" mass="29969">MREKLECGVFYLDNYGDWLDSYIEDVQAIPDNLRLYKVNIKDYTDCDSFTVGDYAFPSPRILKDLELMLDRYDCIVLPVTQDSLIWTRILLSQIKLELRHIIIVIAHDIKPVAFVDLTGLGVSDYLYDLEDASMLRIKVLTAIERKKWFKHAEILWQQTPVPEVSKPRAIKNTKKSKGSKATKNDIQSYNIQYSDSFQSAKSRLVADFEQNYIIKALEKTNGNICAAALRAKKHRRAFWELMRKYKINANDYKKDLE</sequence>
<proteinExistence type="predicted"/>
<dbReference type="OrthoDB" id="8687324at2"/>
<dbReference type="EMBL" id="AYSV01000043">
    <property type="protein sequence ID" value="ETD72643.1"/>
    <property type="molecule type" value="Genomic_DNA"/>
</dbReference>
<protein>
    <recommendedName>
        <fullName evidence="1">DNA binding HTH domain-containing protein</fullName>
    </recommendedName>
</protein>
<dbReference type="Proteomes" id="UP000018766">
    <property type="component" value="Unassembled WGS sequence"/>
</dbReference>
<reference evidence="2 3" key="1">
    <citation type="submission" date="2013-11" db="EMBL/GenBank/DDBJ databases">
        <title>Genomic analysis of Pelistega sp. HM-7.</title>
        <authorList>
            <person name="Kumbhare S.V."/>
            <person name="Shetty S.A."/>
            <person name="Sharma O."/>
            <person name="Dhotre D.P."/>
        </authorList>
    </citation>
    <scope>NUCLEOTIDE SEQUENCE [LARGE SCALE GENOMIC DNA]</scope>
    <source>
        <strain evidence="2 3">HM-7</strain>
    </source>
</reference>
<comment type="caution">
    <text evidence="2">The sequence shown here is derived from an EMBL/GenBank/DDBJ whole genome shotgun (WGS) entry which is preliminary data.</text>
</comment>
<dbReference type="AlphaFoldDB" id="V8G9M7"/>
<evidence type="ECO:0000313" key="2">
    <source>
        <dbReference type="EMBL" id="ETD72643.1"/>
    </source>
</evidence>
<accession>V8G9M7</accession>
<evidence type="ECO:0000313" key="3">
    <source>
        <dbReference type="Proteomes" id="UP000018766"/>
    </source>
</evidence>